<feature type="domain" description="Acyl-CoA oxidase C-alpha1" evidence="16">
    <location>
        <begin position="311"/>
        <end position="475"/>
    </location>
</feature>
<dbReference type="FunFam" id="1.20.140.10:FF:000010">
    <property type="entry name" value="Acyl-coenzyme A oxidase"/>
    <property type="match status" value="1"/>
</dbReference>
<evidence type="ECO:0000256" key="4">
    <source>
        <dbReference type="ARBA" id="ARBA00006288"/>
    </source>
</evidence>
<organism evidence="17 18">
    <name type="scientific">Orchesella cincta</name>
    <name type="common">Springtail</name>
    <name type="synonym">Podura cincta</name>
    <dbReference type="NCBI Taxonomy" id="48709"/>
    <lineage>
        <taxon>Eukaryota</taxon>
        <taxon>Metazoa</taxon>
        <taxon>Ecdysozoa</taxon>
        <taxon>Arthropoda</taxon>
        <taxon>Hexapoda</taxon>
        <taxon>Collembola</taxon>
        <taxon>Entomobryomorpha</taxon>
        <taxon>Entomobryoidea</taxon>
        <taxon>Orchesellidae</taxon>
        <taxon>Orchesellinae</taxon>
        <taxon>Orchesella</taxon>
    </lineage>
</organism>
<dbReference type="InterPro" id="IPR009100">
    <property type="entry name" value="AcylCoA_DH/oxidase_NM_dom_sf"/>
</dbReference>
<dbReference type="PIRSF" id="PIRSF000168">
    <property type="entry name" value="Acyl-CoA_oxidase"/>
    <property type="match status" value="1"/>
</dbReference>
<feature type="domain" description="Acyl-CoA oxidase/dehydrogenase middle" evidence="15">
    <location>
        <begin position="164"/>
        <end position="273"/>
    </location>
</feature>
<gene>
    <name evidence="17" type="ORF">Ocin01_01807</name>
</gene>
<sequence length="705" mass="80018">MPGVKKLKSSDPSLVVDEGDGYLDDFPPGPLDAYRKQATFDWKEMRLTIENERQLKLKYRIWKTLEKDPLFAHSPIQLGLEEERKRTLQQVFRILEYGFVTEDDVLEDPRQNNAMVVALGQYDWSLAARRMLLLDFFQQAIRGQGTDKHQPFIDAASNLELLGCFALTEISHGTNTRAMRTTAYYDPNSQKFVLHTPDFEAAKCWVGGLGKTATHSTVFAQLYTPDGVCHGLHCFIVPIRDPKTMLSYPGCIIGDMGEKIGLNGKDNGFIMFDHYSIPRDALLNRNGEVTEDGRYISPFKDPNKRFGASLGNLSAGRVGIVSMCVSNMITTLPIAIRYSAVRRQFGSDGSKELPVIEYQMQQWRLFPYLAATYVMKFFGDQLYTNFVEYIVDQMFSDNKDEIAMKGQEIHAISSSAKPLAGWLARDAIQECREASGGHGYLRAAGIGTRRNDHDANCTYEGDNNVLLQQTSNWLLTIWSNPRRDEIWDKYPLETLTFLPNARIRLSSSKFSAESASDITPEFLLDSYKWLICYLLETTTAKFQTLQITEGKDAFETRNDSQIYHARTLSLAFIEHYVMEQYWVKLCSNPELSPSIRQVLIKLLLLYGLWSLEKHLGTLYQGGYAEGPTPANVIRTTILDLCLDLKAESVALVDAICPPDFILNSCLGRSDGHVYKHLQQAMMQTPKAFERDESWKEITSRLKSKL</sequence>
<comment type="caution">
    <text evidence="17">The sequence shown here is derived from an EMBL/GenBank/DDBJ whole genome shotgun (WGS) entry which is preliminary data.</text>
</comment>
<dbReference type="GO" id="GO:0055088">
    <property type="term" value="P:lipid homeostasis"/>
    <property type="evidence" value="ECO:0007669"/>
    <property type="project" value="TreeGrafter"/>
</dbReference>
<dbReference type="PANTHER" id="PTHR10909">
    <property type="entry name" value="ELECTRON TRANSPORT OXIDOREDUCTASE"/>
    <property type="match status" value="1"/>
</dbReference>
<comment type="cofactor">
    <cofactor evidence="1">
        <name>FAD</name>
        <dbReference type="ChEBI" id="CHEBI:57692"/>
    </cofactor>
</comment>
<comment type="pathway">
    <text evidence="3">Lipid metabolism.</text>
</comment>
<dbReference type="InterPro" id="IPR046373">
    <property type="entry name" value="Acyl-CoA_Oxase/DH_mid-dom_sf"/>
</dbReference>
<evidence type="ECO:0000256" key="8">
    <source>
        <dbReference type="ARBA" id="ARBA00023002"/>
    </source>
</evidence>
<proteinExistence type="inferred from homology"/>
<keyword evidence="18" id="KW-1185">Reference proteome</keyword>
<dbReference type="EMBL" id="LJIJ01000034">
    <property type="protein sequence ID" value="ODN04892.1"/>
    <property type="molecule type" value="Genomic_DNA"/>
</dbReference>
<dbReference type="Pfam" id="PF02770">
    <property type="entry name" value="Acyl-CoA_dh_M"/>
    <property type="match status" value="1"/>
</dbReference>
<dbReference type="GO" id="GO:0016402">
    <property type="term" value="F:pristanoyl-CoA oxidase activity"/>
    <property type="evidence" value="ECO:0007669"/>
    <property type="project" value="TreeGrafter"/>
</dbReference>
<reference evidence="17 18" key="1">
    <citation type="journal article" date="2016" name="Genome Biol. Evol.">
        <title>Gene Family Evolution Reflects Adaptation to Soil Environmental Stressors in the Genome of the Collembolan Orchesella cincta.</title>
        <authorList>
            <person name="Faddeeva-Vakhrusheva A."/>
            <person name="Derks M.F."/>
            <person name="Anvar S.Y."/>
            <person name="Agamennone V."/>
            <person name="Suring W."/>
            <person name="Smit S."/>
            <person name="van Straalen N.M."/>
            <person name="Roelofs D."/>
        </authorList>
    </citation>
    <scope>NUCLEOTIDE SEQUENCE [LARGE SCALE GENOMIC DNA]</scope>
    <source>
        <tissue evidence="17">Mixed pool</tissue>
    </source>
</reference>
<evidence type="ECO:0000256" key="2">
    <source>
        <dbReference type="ARBA" id="ARBA00004275"/>
    </source>
</evidence>
<dbReference type="GO" id="GO:0005504">
    <property type="term" value="F:fatty acid binding"/>
    <property type="evidence" value="ECO:0007669"/>
    <property type="project" value="TreeGrafter"/>
</dbReference>
<dbReference type="SUPFAM" id="SSF56645">
    <property type="entry name" value="Acyl-CoA dehydrogenase NM domain-like"/>
    <property type="match status" value="1"/>
</dbReference>
<feature type="binding site" evidence="13">
    <location>
        <position position="168"/>
    </location>
    <ligand>
        <name>FAD</name>
        <dbReference type="ChEBI" id="CHEBI:57692"/>
    </ligand>
</feature>
<comment type="similarity">
    <text evidence="4 11">Belongs to the acyl-CoA oxidase family.</text>
</comment>
<name>A0A1D2NI63_ORCCI</name>
<evidence type="ECO:0000256" key="7">
    <source>
        <dbReference type="ARBA" id="ARBA00022832"/>
    </source>
</evidence>
<protein>
    <recommendedName>
        <fullName evidence="11">Acyl-coenzyme A oxidase</fullName>
    </recommendedName>
</protein>
<dbReference type="InterPro" id="IPR006091">
    <property type="entry name" value="Acyl-CoA_Oxase/DH_mid-dom"/>
</dbReference>
<evidence type="ECO:0000256" key="5">
    <source>
        <dbReference type="ARBA" id="ARBA00022630"/>
    </source>
</evidence>
<evidence type="ECO:0000313" key="17">
    <source>
        <dbReference type="EMBL" id="ODN04892.1"/>
    </source>
</evidence>
<dbReference type="GO" id="GO:0033540">
    <property type="term" value="P:fatty acid beta-oxidation using acyl-CoA oxidase"/>
    <property type="evidence" value="ECO:0007669"/>
    <property type="project" value="TreeGrafter"/>
</dbReference>
<feature type="active site" description="Proton acceptor" evidence="12">
    <location>
        <position position="460"/>
    </location>
</feature>
<evidence type="ECO:0000256" key="3">
    <source>
        <dbReference type="ARBA" id="ARBA00005189"/>
    </source>
</evidence>
<dbReference type="InterPro" id="IPR002655">
    <property type="entry name" value="Acyl-CoA_oxidase_C"/>
</dbReference>
<evidence type="ECO:0000256" key="9">
    <source>
        <dbReference type="ARBA" id="ARBA00023098"/>
    </source>
</evidence>
<dbReference type="OMA" id="SINKRFA"/>
<dbReference type="InterPro" id="IPR055060">
    <property type="entry name" value="ACOX_C_alpha1"/>
</dbReference>
<keyword evidence="7" id="KW-0276">Fatty acid metabolism</keyword>
<dbReference type="Gene3D" id="2.40.110.10">
    <property type="entry name" value="Butyryl-CoA Dehydrogenase, subunit A, domain 2"/>
    <property type="match status" value="1"/>
</dbReference>
<feature type="domain" description="Acyl-CoA oxidase C-terminal" evidence="14">
    <location>
        <begin position="520"/>
        <end position="700"/>
    </location>
</feature>
<evidence type="ECO:0000256" key="1">
    <source>
        <dbReference type="ARBA" id="ARBA00001974"/>
    </source>
</evidence>
<keyword evidence="8" id="KW-0560">Oxidoreductase</keyword>
<dbReference type="AlphaFoldDB" id="A0A1D2NI63"/>
<dbReference type="InterPro" id="IPR012258">
    <property type="entry name" value="Acyl-CoA_oxidase"/>
</dbReference>
<dbReference type="InterPro" id="IPR036250">
    <property type="entry name" value="AcylCo_DH-like_C"/>
</dbReference>
<dbReference type="Pfam" id="PF22924">
    <property type="entry name" value="ACOX_C_alpha1"/>
    <property type="match status" value="1"/>
</dbReference>
<dbReference type="FunFam" id="1.20.140.10:FF:000007">
    <property type="entry name" value="Acyl-coenzyme A oxidase"/>
    <property type="match status" value="1"/>
</dbReference>
<dbReference type="Pfam" id="PF01756">
    <property type="entry name" value="ACOX"/>
    <property type="match status" value="1"/>
</dbReference>
<dbReference type="STRING" id="48709.A0A1D2NI63"/>
<evidence type="ECO:0000256" key="12">
    <source>
        <dbReference type="PIRSR" id="PIRSR000168-1"/>
    </source>
</evidence>
<comment type="subcellular location">
    <subcellularLocation>
        <location evidence="2">Peroxisome</location>
    </subcellularLocation>
</comment>
<keyword evidence="5 11" id="KW-0285">Flavoprotein</keyword>
<feature type="binding site" evidence="13">
    <location>
        <position position="207"/>
    </location>
    <ligand>
        <name>FAD</name>
        <dbReference type="ChEBI" id="CHEBI:57692"/>
    </ligand>
</feature>
<dbReference type="Proteomes" id="UP000094527">
    <property type="component" value="Unassembled WGS sequence"/>
</dbReference>
<dbReference type="Gene3D" id="1.20.140.10">
    <property type="entry name" value="Butyryl-CoA Dehydrogenase, subunit A, domain 3"/>
    <property type="match status" value="2"/>
</dbReference>
<evidence type="ECO:0000259" key="16">
    <source>
        <dbReference type="Pfam" id="PF22924"/>
    </source>
</evidence>
<evidence type="ECO:0000313" key="18">
    <source>
        <dbReference type="Proteomes" id="UP000094527"/>
    </source>
</evidence>
<evidence type="ECO:0000259" key="15">
    <source>
        <dbReference type="Pfam" id="PF02770"/>
    </source>
</evidence>
<evidence type="ECO:0000256" key="10">
    <source>
        <dbReference type="ARBA" id="ARBA00023140"/>
    </source>
</evidence>
<evidence type="ECO:0000256" key="11">
    <source>
        <dbReference type="PIRNR" id="PIRNR000168"/>
    </source>
</evidence>
<dbReference type="SUPFAM" id="SSF47203">
    <property type="entry name" value="Acyl-CoA dehydrogenase C-terminal domain-like"/>
    <property type="match status" value="2"/>
</dbReference>
<evidence type="ECO:0000256" key="6">
    <source>
        <dbReference type="ARBA" id="ARBA00022827"/>
    </source>
</evidence>
<dbReference type="PANTHER" id="PTHR10909:SF390">
    <property type="entry name" value="PEROXISOMAL ACYL-COENZYME A OXIDASE 3"/>
    <property type="match status" value="1"/>
</dbReference>
<dbReference type="OrthoDB" id="538336at2759"/>
<keyword evidence="9" id="KW-0443">Lipid metabolism</keyword>
<evidence type="ECO:0000259" key="14">
    <source>
        <dbReference type="Pfam" id="PF01756"/>
    </source>
</evidence>
<dbReference type="GO" id="GO:0005777">
    <property type="term" value="C:peroxisome"/>
    <property type="evidence" value="ECO:0007669"/>
    <property type="project" value="UniProtKB-SubCell"/>
</dbReference>
<evidence type="ECO:0000256" key="13">
    <source>
        <dbReference type="PIRSR" id="PIRSR000168-2"/>
    </source>
</evidence>
<keyword evidence="6 11" id="KW-0274">FAD</keyword>
<accession>A0A1D2NI63</accession>
<dbReference type="GO" id="GO:0071949">
    <property type="term" value="F:FAD binding"/>
    <property type="evidence" value="ECO:0007669"/>
    <property type="project" value="InterPro"/>
</dbReference>
<keyword evidence="10" id="KW-0576">Peroxisome</keyword>
<dbReference type="FunFam" id="2.40.110.10:FF:000005">
    <property type="entry name" value="Acyl-coenzyme A oxidase"/>
    <property type="match status" value="1"/>
</dbReference>